<dbReference type="Gramene" id="EFJ32359">
    <property type="protein sequence ID" value="EFJ32359"/>
    <property type="gene ID" value="SELMODRAFT_407789"/>
</dbReference>
<dbReference type="eggNOG" id="KOG1386">
    <property type="taxonomic scope" value="Eukaryota"/>
</dbReference>
<dbReference type="InterPro" id="IPR000407">
    <property type="entry name" value="GDA1_CD39_NTPase"/>
</dbReference>
<dbReference type="FunCoup" id="D8R6R5">
    <property type="interactions" value="789"/>
</dbReference>
<evidence type="ECO:0000313" key="5">
    <source>
        <dbReference type="EMBL" id="EFJ32359.1"/>
    </source>
</evidence>
<dbReference type="KEGG" id="smo:SELMODRAFT_407789"/>
<comment type="similarity">
    <text evidence="1">Belongs to the GDA1/CD39 NTPase family.</text>
</comment>
<dbReference type="GO" id="GO:0017110">
    <property type="term" value="F:nucleoside diphosphate phosphatase activity"/>
    <property type="evidence" value="ECO:0000318"/>
    <property type="project" value="GO_Central"/>
</dbReference>
<name>D8R6R5_SELML</name>
<dbReference type="PANTHER" id="PTHR11782:SF125">
    <property type="entry name" value="APYRASE 7-RELATED"/>
    <property type="match status" value="1"/>
</dbReference>
<evidence type="ECO:0000313" key="6">
    <source>
        <dbReference type="Proteomes" id="UP000001514"/>
    </source>
</evidence>
<keyword evidence="4" id="KW-1133">Transmembrane helix</keyword>
<sequence length="550" mass="60978">MEGKLRRFPLSLSLQDLRTISAPADLEAASSLDCFQEDPRGTASKSLGFSLPVYHRPVRWRVAAGLLVLSLVLLLLFLGFLWGRSLWSQEEPIKFAIVMDCGSTSTRVYVYGWVHNGGSIPVMYRPPSHSSANARVKKAYHRMETEPGFHQLLHNESGLGAAVQPLLDWAKQQIPARLHGETPLLLLGTAGLRKLATVDSEWLLDKAWGIIEKSPFKCRRSWLRIINGVEEAYYGWVALNYILERLGQDETKMTLGTVGSLDLGGSSLEVTFEPGEPIRPDYGVNLSFGQEEHRVYAYSHSGFGLNDAFDKSVALLMHNSNVRNGTLEVRHPCLHSEYQQSYSCSSYCVAPPSTNRGAGEGGVPIVLVGEPHWGKCQALARSVINSSRFTTRSVDCEQSNCALGKYQPRPIGQFYAVAGFFVMYKFFGLSSKASLDDLLSKGQEFCGKPWPVARDSVDPQGFIDRYCFRAPYVVALLREGLHLRDEQVTVGPGDVTWTQGAALLEAGVLEKSSRSHRKQRWWFYSPSFLLPTLLLFSAAAAGVVLEHSSV</sequence>
<evidence type="ECO:0000256" key="1">
    <source>
        <dbReference type="ARBA" id="ARBA00009283"/>
    </source>
</evidence>
<feature type="transmembrane region" description="Helical" evidence="4">
    <location>
        <begin position="521"/>
        <end position="545"/>
    </location>
</feature>
<keyword evidence="2" id="KW-0378">Hydrolase</keyword>
<gene>
    <name evidence="5" type="ORF">SELMODRAFT_407789</name>
</gene>
<dbReference type="GO" id="GO:0016020">
    <property type="term" value="C:membrane"/>
    <property type="evidence" value="ECO:0000318"/>
    <property type="project" value="GO_Central"/>
</dbReference>
<keyword evidence="4" id="KW-0472">Membrane</keyword>
<dbReference type="PANTHER" id="PTHR11782">
    <property type="entry name" value="ADENOSINE/GUANOSINE DIPHOSPHATASE"/>
    <property type="match status" value="1"/>
</dbReference>
<dbReference type="AlphaFoldDB" id="D8R6R5"/>
<dbReference type="HOGENOM" id="CLU_010246_2_2_1"/>
<dbReference type="Gene3D" id="3.30.420.40">
    <property type="match status" value="1"/>
</dbReference>
<organism evidence="6">
    <name type="scientific">Selaginella moellendorffii</name>
    <name type="common">Spikemoss</name>
    <dbReference type="NCBI Taxonomy" id="88036"/>
    <lineage>
        <taxon>Eukaryota</taxon>
        <taxon>Viridiplantae</taxon>
        <taxon>Streptophyta</taxon>
        <taxon>Embryophyta</taxon>
        <taxon>Tracheophyta</taxon>
        <taxon>Lycopodiopsida</taxon>
        <taxon>Selaginellales</taxon>
        <taxon>Selaginellaceae</taxon>
        <taxon>Selaginella</taxon>
    </lineage>
</organism>
<reference evidence="5 6" key="1">
    <citation type="journal article" date="2011" name="Science">
        <title>The Selaginella genome identifies genetic changes associated with the evolution of vascular plants.</title>
        <authorList>
            <person name="Banks J.A."/>
            <person name="Nishiyama T."/>
            <person name="Hasebe M."/>
            <person name="Bowman J.L."/>
            <person name="Gribskov M."/>
            <person name="dePamphilis C."/>
            <person name="Albert V.A."/>
            <person name="Aono N."/>
            <person name="Aoyama T."/>
            <person name="Ambrose B.A."/>
            <person name="Ashton N.W."/>
            <person name="Axtell M.J."/>
            <person name="Barker E."/>
            <person name="Barker M.S."/>
            <person name="Bennetzen J.L."/>
            <person name="Bonawitz N.D."/>
            <person name="Chapple C."/>
            <person name="Cheng C."/>
            <person name="Correa L.G."/>
            <person name="Dacre M."/>
            <person name="DeBarry J."/>
            <person name="Dreyer I."/>
            <person name="Elias M."/>
            <person name="Engstrom E.M."/>
            <person name="Estelle M."/>
            <person name="Feng L."/>
            <person name="Finet C."/>
            <person name="Floyd S.K."/>
            <person name="Frommer W.B."/>
            <person name="Fujita T."/>
            <person name="Gramzow L."/>
            <person name="Gutensohn M."/>
            <person name="Harholt J."/>
            <person name="Hattori M."/>
            <person name="Heyl A."/>
            <person name="Hirai T."/>
            <person name="Hiwatashi Y."/>
            <person name="Ishikawa M."/>
            <person name="Iwata M."/>
            <person name="Karol K.G."/>
            <person name="Koehler B."/>
            <person name="Kolukisaoglu U."/>
            <person name="Kubo M."/>
            <person name="Kurata T."/>
            <person name="Lalonde S."/>
            <person name="Li K."/>
            <person name="Li Y."/>
            <person name="Litt A."/>
            <person name="Lyons E."/>
            <person name="Manning G."/>
            <person name="Maruyama T."/>
            <person name="Michael T.P."/>
            <person name="Mikami K."/>
            <person name="Miyazaki S."/>
            <person name="Morinaga S."/>
            <person name="Murata T."/>
            <person name="Mueller-Roeber B."/>
            <person name="Nelson D.R."/>
            <person name="Obara M."/>
            <person name="Oguri Y."/>
            <person name="Olmstead R.G."/>
            <person name="Onodera N."/>
            <person name="Petersen B.L."/>
            <person name="Pils B."/>
            <person name="Prigge M."/>
            <person name="Rensing S.A."/>
            <person name="Riano-Pachon D.M."/>
            <person name="Roberts A.W."/>
            <person name="Sato Y."/>
            <person name="Scheller H.V."/>
            <person name="Schulz B."/>
            <person name="Schulz C."/>
            <person name="Shakirov E.V."/>
            <person name="Shibagaki N."/>
            <person name="Shinohara N."/>
            <person name="Shippen D.E."/>
            <person name="Soerensen I."/>
            <person name="Sotooka R."/>
            <person name="Sugimoto N."/>
            <person name="Sugita M."/>
            <person name="Sumikawa N."/>
            <person name="Tanurdzic M."/>
            <person name="Theissen G."/>
            <person name="Ulvskov P."/>
            <person name="Wakazuki S."/>
            <person name="Weng J.K."/>
            <person name="Willats W.W."/>
            <person name="Wipf D."/>
            <person name="Wolf P.G."/>
            <person name="Yang L."/>
            <person name="Zimmer A.D."/>
            <person name="Zhu Q."/>
            <person name="Mitros T."/>
            <person name="Hellsten U."/>
            <person name="Loque D."/>
            <person name="Otillar R."/>
            <person name="Salamov A."/>
            <person name="Schmutz J."/>
            <person name="Shapiro H."/>
            <person name="Lindquist E."/>
            <person name="Lucas S."/>
            <person name="Rokhsar D."/>
            <person name="Grigoriev I.V."/>
        </authorList>
    </citation>
    <scope>NUCLEOTIDE SEQUENCE [LARGE SCALE GENOMIC DNA]</scope>
</reference>
<evidence type="ECO:0000256" key="4">
    <source>
        <dbReference type="SAM" id="Phobius"/>
    </source>
</evidence>
<dbReference type="GO" id="GO:0009134">
    <property type="term" value="P:nucleoside diphosphate catabolic process"/>
    <property type="evidence" value="ECO:0000318"/>
    <property type="project" value="GO_Central"/>
</dbReference>
<keyword evidence="4" id="KW-0812">Transmembrane</keyword>
<dbReference type="InParanoid" id="D8R6R5"/>
<protein>
    <submittedName>
        <fullName evidence="5">Uncharacterized protein</fullName>
    </submittedName>
</protein>
<evidence type="ECO:0000256" key="2">
    <source>
        <dbReference type="ARBA" id="ARBA00022801"/>
    </source>
</evidence>
<accession>D8R6R5</accession>
<proteinExistence type="inferred from homology"/>
<dbReference type="OMA" id="DIYLTAC"/>
<dbReference type="Pfam" id="PF01150">
    <property type="entry name" value="GDA1_CD39"/>
    <property type="match status" value="1"/>
</dbReference>
<keyword evidence="6" id="KW-1185">Reference proteome</keyword>
<feature type="transmembrane region" description="Helical" evidence="4">
    <location>
        <begin position="60"/>
        <end position="82"/>
    </location>
</feature>
<dbReference type="EMBL" id="GL377572">
    <property type="protein sequence ID" value="EFJ32359.1"/>
    <property type="molecule type" value="Genomic_DNA"/>
</dbReference>
<dbReference type="CDD" id="cd24043">
    <property type="entry name" value="ASKHA_NBD_AtAPY7-like"/>
    <property type="match status" value="1"/>
</dbReference>
<dbReference type="Gene3D" id="3.30.420.150">
    <property type="entry name" value="Exopolyphosphatase. Domain 2"/>
    <property type="match status" value="1"/>
</dbReference>
<evidence type="ECO:0000256" key="3">
    <source>
        <dbReference type="PIRSR" id="PIRSR600407-1"/>
    </source>
</evidence>
<dbReference type="Proteomes" id="UP000001514">
    <property type="component" value="Unassembled WGS sequence"/>
</dbReference>
<feature type="active site" description="Proton acceptor" evidence="3">
    <location>
        <position position="231"/>
    </location>
</feature>